<organism evidence="2">
    <name type="scientific">viral metagenome</name>
    <dbReference type="NCBI Taxonomy" id="1070528"/>
    <lineage>
        <taxon>unclassified sequences</taxon>
        <taxon>metagenomes</taxon>
        <taxon>organismal metagenomes</taxon>
    </lineage>
</organism>
<keyword evidence="1" id="KW-1133">Transmembrane helix</keyword>
<feature type="transmembrane region" description="Helical" evidence="1">
    <location>
        <begin position="6"/>
        <end position="23"/>
    </location>
</feature>
<sequence>MNYMFFVYVFIAVLFSVLMYKYYKKNYDNNVIEFKKENVDIDVYFFSELYLKKSKNRKLWLHLPFVKNSRDWESFGSRTSHKLNLAYMTLCIKSIIDWCGQTYDIIIYDDTNIPVLLPETKVDLTKLSGTLLDKYRELCKLQILHMYGGIMVPPSLFLRKNIKEIDDPKLWFVCETYNDDNVSFSNLTHSTQLMGSNAENVELNKYIQLYAKELTKDFVENHNFDMNYFKKNQIPYIDGKLIGTRTRYNDKISIEDLMSNKKIILDKHHIGLYIPHDQLIKRRVYNWYCNLNEEEVLKCNVFISYYMLSAMS</sequence>
<accession>A0A6C0D306</accession>
<dbReference type="AlphaFoldDB" id="A0A6C0D306"/>
<dbReference type="EMBL" id="MN739520">
    <property type="protein sequence ID" value="QHT10279.1"/>
    <property type="molecule type" value="Genomic_DNA"/>
</dbReference>
<reference evidence="2" key="1">
    <citation type="journal article" date="2020" name="Nature">
        <title>Giant virus diversity and host interactions through global metagenomics.</title>
        <authorList>
            <person name="Schulz F."/>
            <person name="Roux S."/>
            <person name="Paez-Espino D."/>
            <person name="Jungbluth S."/>
            <person name="Walsh D.A."/>
            <person name="Denef V.J."/>
            <person name="McMahon K.D."/>
            <person name="Konstantinidis K.T."/>
            <person name="Eloe-Fadrosh E.A."/>
            <person name="Kyrpides N.C."/>
            <person name="Woyke T."/>
        </authorList>
    </citation>
    <scope>NUCLEOTIDE SEQUENCE</scope>
    <source>
        <strain evidence="2">GVMAG-M-3300023174-107</strain>
    </source>
</reference>
<evidence type="ECO:0000313" key="2">
    <source>
        <dbReference type="EMBL" id="QHT10279.1"/>
    </source>
</evidence>
<name>A0A6C0D306_9ZZZZ</name>
<keyword evidence="1" id="KW-0472">Membrane</keyword>
<protein>
    <recommendedName>
        <fullName evidence="3">Glycosyltransferase</fullName>
    </recommendedName>
</protein>
<proteinExistence type="predicted"/>
<keyword evidence="1" id="KW-0812">Transmembrane</keyword>
<evidence type="ECO:0000256" key="1">
    <source>
        <dbReference type="SAM" id="Phobius"/>
    </source>
</evidence>
<evidence type="ECO:0008006" key="3">
    <source>
        <dbReference type="Google" id="ProtNLM"/>
    </source>
</evidence>